<dbReference type="SMART" id="SM00833">
    <property type="entry name" value="CobW_C"/>
    <property type="match status" value="1"/>
</dbReference>
<dbReference type="PANTHER" id="PTHR43603:SF1">
    <property type="entry name" value="ZINC-REGULATED GTPASE METALLOPROTEIN ACTIVATOR 1"/>
    <property type="match status" value="1"/>
</dbReference>
<dbReference type="Proteomes" id="UP000054078">
    <property type="component" value="Unassembled WGS sequence"/>
</dbReference>
<keyword evidence="1" id="KW-0547">Nucleotide-binding</keyword>
<dbReference type="CDD" id="cd03112">
    <property type="entry name" value="CobW-like"/>
    <property type="match status" value="1"/>
</dbReference>
<comment type="similarity">
    <text evidence="4">Belongs to the SIMIBI class G3E GTPase family. ZNG1 subfamily.</text>
</comment>
<keyword evidence="3" id="KW-0143">Chaperone</keyword>
<evidence type="ECO:0000256" key="4">
    <source>
        <dbReference type="ARBA" id="ARBA00034320"/>
    </source>
</evidence>
<evidence type="ECO:0000256" key="5">
    <source>
        <dbReference type="ARBA" id="ARBA00049117"/>
    </source>
</evidence>
<protein>
    <submittedName>
        <fullName evidence="7">Cobalamin biosynthesis protein</fullName>
    </submittedName>
</protein>
<dbReference type="Gene3D" id="3.30.1220.10">
    <property type="entry name" value="CobW-like, C-terminal domain"/>
    <property type="match status" value="1"/>
</dbReference>
<dbReference type="GO" id="GO:0016787">
    <property type="term" value="F:hydrolase activity"/>
    <property type="evidence" value="ECO:0007669"/>
    <property type="project" value="UniProtKB-KW"/>
</dbReference>
<sequence>MPTKDTTTPVKIVMLTGYLGAGKTTLLNHILANDEGIRAAVIVNDIGEINVDASLIKNGGLSATDSLIPMSNGCICCTLASDLAQQLTSIAETGDFDYIIIEASGICEPIPIAYTISSICDQTKGGTAPLDLDNIVAVVDCARMYDEFNGGHALLSDDIEEDDVESLLIQQIEFCTTLVLNKCDRVTPEQVAELKAIVRGLQPHARIVEAVNGNVPMDELLNTGRFSFDEAYGSAAWVDAMEHPEEHENPEVLEYDVSTFVYQRRQPFDYHALSEFVNNWPESVIRVKGLMWVNNDPDMCYVFEQAGQQFTLTENGQWAALMPADELARNMAEVPELRRDWDPKVGDRMVRLCVIGRHMDREAVERGLDACLTTWEGETPAVEVE</sequence>
<evidence type="ECO:0000256" key="1">
    <source>
        <dbReference type="ARBA" id="ARBA00022741"/>
    </source>
</evidence>
<dbReference type="RefSeq" id="WP_059055043.1">
    <property type="nucleotide sequence ID" value="NZ_LOJF01000010.1"/>
</dbReference>
<dbReference type="Pfam" id="PF07683">
    <property type="entry name" value="CobW_C"/>
    <property type="match status" value="1"/>
</dbReference>
<organism evidence="7 8">
    <name type="scientific">Tractidigestivibacter scatoligenes</name>
    <name type="common">Olsenella scatoligenes</name>
    <dbReference type="NCBI Taxonomy" id="1299998"/>
    <lineage>
        <taxon>Bacteria</taxon>
        <taxon>Bacillati</taxon>
        <taxon>Actinomycetota</taxon>
        <taxon>Coriobacteriia</taxon>
        <taxon>Coriobacteriales</taxon>
        <taxon>Atopobiaceae</taxon>
        <taxon>Tractidigestivibacter</taxon>
    </lineage>
</organism>
<dbReference type="InterPro" id="IPR003495">
    <property type="entry name" value="CobW/HypB/UreG_nucleotide-bd"/>
</dbReference>
<evidence type="ECO:0000259" key="6">
    <source>
        <dbReference type="SMART" id="SM00833"/>
    </source>
</evidence>
<dbReference type="Gene3D" id="3.40.50.300">
    <property type="entry name" value="P-loop containing nucleotide triphosphate hydrolases"/>
    <property type="match status" value="1"/>
</dbReference>
<name>A0A100YUV3_TRASO</name>
<proteinExistence type="inferred from homology"/>
<dbReference type="Pfam" id="PF02492">
    <property type="entry name" value="cobW"/>
    <property type="match status" value="1"/>
</dbReference>
<dbReference type="InterPro" id="IPR027417">
    <property type="entry name" value="P-loop_NTPase"/>
</dbReference>
<dbReference type="InterPro" id="IPR051927">
    <property type="entry name" value="Zn_Chap_cDPG_Synth"/>
</dbReference>
<evidence type="ECO:0000256" key="2">
    <source>
        <dbReference type="ARBA" id="ARBA00022801"/>
    </source>
</evidence>
<dbReference type="InterPro" id="IPR036627">
    <property type="entry name" value="CobW-likC_sf"/>
</dbReference>
<gene>
    <name evidence="7" type="ORF">AUL39_07815</name>
</gene>
<evidence type="ECO:0000256" key="3">
    <source>
        <dbReference type="ARBA" id="ARBA00023186"/>
    </source>
</evidence>
<dbReference type="SUPFAM" id="SSF52540">
    <property type="entry name" value="P-loop containing nucleoside triphosphate hydrolases"/>
    <property type="match status" value="1"/>
</dbReference>
<dbReference type="GO" id="GO:0000166">
    <property type="term" value="F:nucleotide binding"/>
    <property type="evidence" value="ECO:0007669"/>
    <property type="project" value="UniProtKB-KW"/>
</dbReference>
<dbReference type="STRING" id="1299998.AUL39_07815"/>
<dbReference type="OrthoDB" id="9808822at2"/>
<dbReference type="EMBL" id="LOJF01000010">
    <property type="protein sequence ID" value="KUH58114.1"/>
    <property type="molecule type" value="Genomic_DNA"/>
</dbReference>
<keyword evidence="2" id="KW-0378">Hydrolase</keyword>
<keyword evidence="8" id="KW-1185">Reference proteome</keyword>
<feature type="domain" description="CobW C-terminal" evidence="6">
    <location>
        <begin position="257"/>
        <end position="372"/>
    </location>
</feature>
<comment type="caution">
    <text evidence="7">The sequence shown here is derived from an EMBL/GenBank/DDBJ whole genome shotgun (WGS) entry which is preliminary data.</text>
</comment>
<dbReference type="AlphaFoldDB" id="A0A100YUV3"/>
<evidence type="ECO:0000313" key="7">
    <source>
        <dbReference type="EMBL" id="KUH58114.1"/>
    </source>
</evidence>
<dbReference type="InterPro" id="IPR011629">
    <property type="entry name" value="CobW-like_C"/>
</dbReference>
<dbReference type="PANTHER" id="PTHR43603">
    <property type="entry name" value="COBW DOMAIN-CONTAINING PROTEIN DDB_G0274527"/>
    <property type="match status" value="1"/>
</dbReference>
<evidence type="ECO:0000313" key="8">
    <source>
        <dbReference type="Proteomes" id="UP000054078"/>
    </source>
</evidence>
<comment type="catalytic activity">
    <reaction evidence="5">
        <text>GTP + H2O = GDP + phosphate + H(+)</text>
        <dbReference type="Rhea" id="RHEA:19669"/>
        <dbReference type="ChEBI" id="CHEBI:15377"/>
        <dbReference type="ChEBI" id="CHEBI:15378"/>
        <dbReference type="ChEBI" id="CHEBI:37565"/>
        <dbReference type="ChEBI" id="CHEBI:43474"/>
        <dbReference type="ChEBI" id="CHEBI:58189"/>
    </reaction>
    <physiologicalReaction direction="left-to-right" evidence="5">
        <dbReference type="Rhea" id="RHEA:19670"/>
    </physiologicalReaction>
</comment>
<accession>A0A100YUV3</accession>
<reference evidence="7 8" key="1">
    <citation type="submission" date="2015-12" db="EMBL/GenBank/DDBJ databases">
        <title>Draft Genome Sequence of Olsenella scatoligenes SK9K4T; a Producer of 3-Methylindole- (skatole) and 4-Methylphenol- (p-cresol) Isolated from Pig Feces.</title>
        <authorList>
            <person name="Li X."/>
            <person name="Borg B."/>
            <person name="Canibe N."/>
        </authorList>
    </citation>
    <scope>NUCLEOTIDE SEQUENCE [LARGE SCALE GENOMIC DNA]</scope>
    <source>
        <strain evidence="7 8">SK9K4</strain>
    </source>
</reference>